<feature type="region of interest" description="Disordered" evidence="2">
    <location>
        <begin position="373"/>
        <end position="413"/>
    </location>
</feature>
<proteinExistence type="inferred from homology"/>
<sequence length="413" mass="44946">MDEAVALAFLTSPRLQAELEVLGIARADLISSVLPTAPFLEISRPTSGNILSLDVSASLLDLIFWPQRAQAGKAAMEAAQARAAAVLADAAADVRIAFIEHTAAVQALDLYRQAEAAGQAAQLAAEAMFEAGNIARVDYDRQRQFAAQMTAERMRAEGQVGPTRERLIAILGLTQERAEKLQLVSRLPAPAEAALDTGRLIGAAMDDSLQVAAAEADMRQMAAGRGLRNIEALMRDAEFGAEFERDGSWSDESYSLGLALPVDLGVAGRQRVASEMRQAFQRLHQARLDSLADIRSSAQTAESARALALFHRDVSLPVSAEVFDGVVRDFNAMQIGMFELLQSRRDRVDAGRDYLEAVTDYWRARAELERHVRVSDFESGADTGNEDDHPQSEEKPVEHSPPDPNQHQGHDHG</sequence>
<accession>A0A062VGF5</accession>
<dbReference type="PANTHER" id="PTHR30203">
    <property type="entry name" value="OUTER MEMBRANE CATION EFFLUX PROTEIN"/>
    <property type="match status" value="1"/>
</dbReference>
<evidence type="ECO:0000313" key="3">
    <source>
        <dbReference type="EMBL" id="KCZ97118.1"/>
    </source>
</evidence>
<protein>
    <submittedName>
        <fullName evidence="3">Copper tolerance protein</fullName>
    </submittedName>
</protein>
<dbReference type="Pfam" id="PF02321">
    <property type="entry name" value="OEP"/>
    <property type="match status" value="1"/>
</dbReference>
<dbReference type="eggNOG" id="COG1538">
    <property type="taxonomic scope" value="Bacteria"/>
</dbReference>
<feature type="compositionally biased region" description="Basic and acidic residues" evidence="2">
    <location>
        <begin position="386"/>
        <end position="401"/>
    </location>
</feature>
<name>A0A062VGF5_9PROT</name>
<dbReference type="SUPFAM" id="SSF56954">
    <property type="entry name" value="Outer membrane efflux proteins (OEP)"/>
    <property type="match status" value="1"/>
</dbReference>
<dbReference type="InterPro" id="IPR010131">
    <property type="entry name" value="MdtP/NodT-like"/>
</dbReference>
<dbReference type="InterPro" id="IPR003423">
    <property type="entry name" value="OMP_efflux"/>
</dbReference>
<dbReference type="AlphaFoldDB" id="A0A062VGF5"/>
<dbReference type="STRING" id="1280954.HPO_16685"/>
<evidence type="ECO:0000256" key="2">
    <source>
        <dbReference type="SAM" id="MobiDB-lite"/>
    </source>
</evidence>
<evidence type="ECO:0000256" key="1">
    <source>
        <dbReference type="ARBA" id="ARBA00007613"/>
    </source>
</evidence>
<dbReference type="Gene3D" id="1.20.1600.10">
    <property type="entry name" value="Outer membrane efflux proteins (OEP)"/>
    <property type="match status" value="1"/>
</dbReference>
<dbReference type="GO" id="GO:0015562">
    <property type="term" value="F:efflux transmembrane transporter activity"/>
    <property type="evidence" value="ECO:0007669"/>
    <property type="project" value="InterPro"/>
</dbReference>
<keyword evidence="4" id="KW-1185">Reference proteome</keyword>
<dbReference type="PANTHER" id="PTHR30203:SF24">
    <property type="entry name" value="BLR4935 PROTEIN"/>
    <property type="match status" value="1"/>
</dbReference>
<dbReference type="Proteomes" id="UP000027100">
    <property type="component" value="Unassembled WGS sequence"/>
</dbReference>
<comment type="caution">
    <text evidence="3">The sequence shown here is derived from an EMBL/GenBank/DDBJ whole genome shotgun (WGS) entry which is preliminary data.</text>
</comment>
<evidence type="ECO:0000313" key="4">
    <source>
        <dbReference type="Proteomes" id="UP000027100"/>
    </source>
</evidence>
<dbReference type="EMBL" id="ARYM01000025">
    <property type="protein sequence ID" value="KCZ97118.1"/>
    <property type="molecule type" value="Genomic_DNA"/>
</dbReference>
<reference evidence="3 4" key="1">
    <citation type="journal article" date="2014" name="Antonie Van Leeuwenhoek">
        <title>Hyphomonas beringensis sp. nov. and Hyphomonas chukchiensis sp. nov., isolated from surface seawater of the Bering Sea and Chukchi Sea.</title>
        <authorList>
            <person name="Li C."/>
            <person name="Lai Q."/>
            <person name="Li G."/>
            <person name="Dong C."/>
            <person name="Wang J."/>
            <person name="Liao Y."/>
            <person name="Shao Z."/>
        </authorList>
    </citation>
    <scope>NUCLEOTIDE SEQUENCE [LARGE SCALE GENOMIC DNA]</scope>
    <source>
        <strain evidence="3 4">PS728</strain>
    </source>
</reference>
<dbReference type="PATRIC" id="fig|1280954.3.peg.3369"/>
<gene>
    <name evidence="3" type="ORF">HPO_16685</name>
</gene>
<organism evidence="3 4">
    <name type="scientific">Hyphomonas polymorpha PS728</name>
    <dbReference type="NCBI Taxonomy" id="1280954"/>
    <lineage>
        <taxon>Bacteria</taxon>
        <taxon>Pseudomonadati</taxon>
        <taxon>Pseudomonadota</taxon>
        <taxon>Alphaproteobacteria</taxon>
        <taxon>Hyphomonadales</taxon>
        <taxon>Hyphomonadaceae</taxon>
        <taxon>Hyphomonas</taxon>
    </lineage>
</organism>
<comment type="similarity">
    <text evidence="1">Belongs to the outer membrane factor (OMF) (TC 1.B.17) family.</text>
</comment>